<dbReference type="RefSeq" id="WP_203637030.1">
    <property type="nucleotide sequence ID" value="NZ_BOLS01000006.1"/>
</dbReference>
<proteinExistence type="predicted"/>
<protein>
    <submittedName>
        <fullName evidence="1">Uncharacterized protein</fullName>
    </submittedName>
</protein>
<organism evidence="1 2">
    <name type="scientific">Lacticaseibacillus mingshuiensis</name>
    <dbReference type="NCBI Taxonomy" id="2799574"/>
    <lineage>
        <taxon>Bacteria</taxon>
        <taxon>Bacillati</taxon>
        <taxon>Bacillota</taxon>
        <taxon>Bacilli</taxon>
        <taxon>Lactobacillales</taxon>
        <taxon>Lactobacillaceae</taxon>
        <taxon>Lacticaseibacillus</taxon>
    </lineage>
</organism>
<keyword evidence="2" id="KW-1185">Reference proteome</keyword>
<gene>
    <name evidence="1" type="ORF">ACFQ4P_05765</name>
</gene>
<accession>A0ABW4CG19</accession>
<sequence>MKNIYYVSADEIYRDLVTKREYFATQLSQLVLDGEAAADKIKAAARYDILSEAVRKIEQLEDAKKAASGATLTTNTK</sequence>
<comment type="caution">
    <text evidence="1">The sequence shown here is derived from an EMBL/GenBank/DDBJ whole genome shotgun (WGS) entry which is preliminary data.</text>
</comment>
<dbReference type="Proteomes" id="UP001597196">
    <property type="component" value="Unassembled WGS sequence"/>
</dbReference>
<evidence type="ECO:0000313" key="2">
    <source>
        <dbReference type="Proteomes" id="UP001597196"/>
    </source>
</evidence>
<dbReference type="EMBL" id="JBHTOC010000007">
    <property type="protein sequence ID" value="MFD1429749.1"/>
    <property type="molecule type" value="Genomic_DNA"/>
</dbReference>
<name>A0ABW4CG19_9LACO</name>
<reference evidence="2" key="1">
    <citation type="journal article" date="2019" name="Int. J. Syst. Evol. Microbiol.">
        <title>The Global Catalogue of Microorganisms (GCM) 10K type strain sequencing project: providing services to taxonomists for standard genome sequencing and annotation.</title>
        <authorList>
            <consortium name="The Broad Institute Genomics Platform"/>
            <consortium name="The Broad Institute Genome Sequencing Center for Infectious Disease"/>
            <person name="Wu L."/>
            <person name="Ma J."/>
        </authorList>
    </citation>
    <scope>NUCLEOTIDE SEQUENCE [LARGE SCALE GENOMIC DNA]</scope>
    <source>
        <strain evidence="2">CCM 8980</strain>
    </source>
</reference>
<evidence type="ECO:0000313" key="1">
    <source>
        <dbReference type="EMBL" id="MFD1429749.1"/>
    </source>
</evidence>